<evidence type="ECO:0000313" key="2">
    <source>
        <dbReference type="EMBL" id="PMB71346.1"/>
    </source>
</evidence>
<reference evidence="2 3" key="1">
    <citation type="journal article" date="2016" name="Appl. Microbiol. Biotechnol.">
        <title>Characterization of T-DNA insertion mutants with decreased virulence in the entomopathogenic fungus Beauveria bassiana JEF-007.</title>
        <authorList>
            <person name="Kim S."/>
            <person name="Lee S.J."/>
            <person name="Nai Y.S."/>
            <person name="Yu J.S."/>
            <person name="Lee M.R."/>
            <person name="Yang Y.T."/>
            <person name="Kim J.S."/>
        </authorList>
    </citation>
    <scope>NUCLEOTIDE SEQUENCE [LARGE SCALE GENOMIC DNA]</scope>
    <source>
        <strain evidence="2 3">JEF-007</strain>
    </source>
</reference>
<gene>
    <name evidence="2" type="ORF">BM221_003813</name>
</gene>
<sequence>MLRQYAMAPEKERLETKTQFLEMCIDHARRRIEGYFYNLNMAVDACVRELSSRASIDALSSEHMRTLSHEQQQEVRNYDLQGLPGYANGPFTKVQHAVGRLAARISKPCFLLYNARSLNHILSRAKVESIEPCPCVPKPQADAHTTLPGVLRRMFRADDPAMSDMGQMLEEMQEDSAFRILNLFMDKLRECNPEVHSEVSVLEFFFAGSRRFIDNDRYVYSSKPACFACKLYFVHHPARMVTPESHGKAYLNWSPPMVQEFHKSNARSRQQRDLMIKITQDVRDELKSQLLSGNQPPGWHPDSTTGHLTASLFYQGDVGNELGENDDDACAVAWDSVSGTDSTQAQLPPVRDRHFEEIEAQYLHDGNDSDDRDTDDEGGAPLR</sequence>
<protein>
    <submittedName>
        <fullName evidence="2">Uncharacterized protein</fullName>
    </submittedName>
</protein>
<dbReference type="PANTHER" id="PTHR42037:SF1">
    <property type="match status" value="1"/>
</dbReference>
<accession>A0A2N6NVQ4</accession>
<proteinExistence type="predicted"/>
<organism evidence="2 3">
    <name type="scientific">Beauveria bassiana</name>
    <name type="common">White muscardine disease fungus</name>
    <name type="synonym">Tritirachium shiotae</name>
    <dbReference type="NCBI Taxonomy" id="176275"/>
    <lineage>
        <taxon>Eukaryota</taxon>
        <taxon>Fungi</taxon>
        <taxon>Dikarya</taxon>
        <taxon>Ascomycota</taxon>
        <taxon>Pezizomycotina</taxon>
        <taxon>Sordariomycetes</taxon>
        <taxon>Hypocreomycetidae</taxon>
        <taxon>Hypocreales</taxon>
        <taxon>Cordycipitaceae</taxon>
        <taxon>Beauveria</taxon>
    </lineage>
</organism>
<comment type="caution">
    <text evidence="2">The sequence shown here is derived from an EMBL/GenBank/DDBJ whole genome shotgun (WGS) entry which is preliminary data.</text>
</comment>
<dbReference type="PANTHER" id="PTHR42037">
    <property type="match status" value="1"/>
</dbReference>
<feature type="compositionally biased region" description="Acidic residues" evidence="1">
    <location>
        <begin position="368"/>
        <end position="383"/>
    </location>
</feature>
<dbReference type="InterPro" id="IPR027796">
    <property type="entry name" value="OTT_1508_deam-like"/>
</dbReference>
<dbReference type="AlphaFoldDB" id="A0A2N6NVQ4"/>
<evidence type="ECO:0000256" key="1">
    <source>
        <dbReference type="SAM" id="MobiDB-lite"/>
    </source>
</evidence>
<dbReference type="Pfam" id="PF14441">
    <property type="entry name" value="OTT_1508_deam"/>
    <property type="match status" value="1"/>
</dbReference>
<name>A0A2N6NVQ4_BEABA</name>
<evidence type="ECO:0000313" key="3">
    <source>
        <dbReference type="Proteomes" id="UP000235728"/>
    </source>
</evidence>
<dbReference type="EMBL" id="MRVG01000003">
    <property type="protein sequence ID" value="PMB71346.1"/>
    <property type="molecule type" value="Genomic_DNA"/>
</dbReference>
<feature type="region of interest" description="Disordered" evidence="1">
    <location>
        <begin position="360"/>
        <end position="383"/>
    </location>
</feature>
<dbReference type="Proteomes" id="UP000235728">
    <property type="component" value="Unassembled WGS sequence"/>
</dbReference>